<reference evidence="4 5" key="1">
    <citation type="submission" date="2021-01" db="EMBL/GenBank/DDBJ databases">
        <title>Tumebacillus sp. strain ITR2 16S ribosomal RNA gene Genome sequencing and assembly.</title>
        <authorList>
            <person name="Kang M."/>
        </authorList>
    </citation>
    <scope>NUCLEOTIDE SEQUENCE [LARGE SCALE GENOMIC DNA]</scope>
    <source>
        <strain evidence="4 5">ITR2</strain>
    </source>
</reference>
<dbReference type="EMBL" id="JAEQNB010000005">
    <property type="protein sequence ID" value="MBL0388193.1"/>
    <property type="molecule type" value="Genomic_DNA"/>
</dbReference>
<keyword evidence="2" id="KW-0961">Cell wall biogenesis/degradation</keyword>
<dbReference type="PANTHER" id="PTHR21343">
    <property type="entry name" value="DETHIOBIOTIN SYNTHETASE"/>
    <property type="match status" value="1"/>
</dbReference>
<keyword evidence="2" id="KW-0378">Hydrolase</keyword>
<protein>
    <recommendedName>
        <fullName evidence="2">Lipid II isoglutaminyl synthase (glutamine-hydrolyzing) subunit GatD</fullName>
        <ecNumber evidence="2">6.3.5.13</ecNumber>
    </recommendedName>
    <alternativeName>
        <fullName evidence="2">Lipid II isoglutaminyl synthase glutaminase subunit</fullName>
        <ecNumber evidence="2">3.5.1.2</ecNumber>
    </alternativeName>
</protein>
<comment type="similarity">
    <text evidence="2">Belongs to the CobB/CobQ family. GatD subfamily.</text>
</comment>
<dbReference type="InterPro" id="IPR043702">
    <property type="entry name" value="Lipid_II_synth_GatD"/>
</dbReference>
<name>A0ABS1JD35_9BACL</name>
<dbReference type="EC" id="6.3.5.13" evidence="2"/>
<dbReference type="Pfam" id="PF07685">
    <property type="entry name" value="GATase_3"/>
    <property type="match status" value="1"/>
</dbReference>
<dbReference type="PROSITE" id="PS51274">
    <property type="entry name" value="GATASE_COBBQ"/>
    <property type="match status" value="1"/>
</dbReference>
<feature type="active site" description="Nucleophile" evidence="2">
    <location>
        <position position="102"/>
    </location>
</feature>
<dbReference type="SUPFAM" id="SSF52317">
    <property type="entry name" value="Class I glutamine amidotransferase-like"/>
    <property type="match status" value="1"/>
</dbReference>
<evidence type="ECO:0000256" key="2">
    <source>
        <dbReference type="HAMAP-Rule" id="MF_02213"/>
    </source>
</evidence>
<dbReference type="EC" id="3.5.1.2" evidence="2"/>
<dbReference type="InterPro" id="IPR011698">
    <property type="entry name" value="GATase_3"/>
</dbReference>
<keyword evidence="5" id="KW-1185">Reference proteome</keyword>
<dbReference type="CDD" id="cd01750">
    <property type="entry name" value="GATase1_CobQ"/>
    <property type="match status" value="1"/>
</dbReference>
<organism evidence="4 5">
    <name type="scientific">Tumebacillus amylolyticus</name>
    <dbReference type="NCBI Taxonomy" id="2801339"/>
    <lineage>
        <taxon>Bacteria</taxon>
        <taxon>Bacillati</taxon>
        <taxon>Bacillota</taxon>
        <taxon>Bacilli</taxon>
        <taxon>Bacillales</taxon>
        <taxon>Alicyclobacillaceae</taxon>
        <taxon>Tumebacillus</taxon>
    </lineage>
</organism>
<comment type="subunit">
    <text evidence="2">Forms a heterodimer with MurT.</text>
</comment>
<dbReference type="HAMAP" id="MF_02213">
    <property type="entry name" value="Lipid_II_synth_GatD"/>
    <property type="match status" value="1"/>
</dbReference>
<dbReference type="PANTHER" id="PTHR21343:SF9">
    <property type="entry name" value="LIPID II ISOGLUTAMINYL SYNTHASE (GLUTAMINE-HYDROLYZING) SUBUNIT GATD"/>
    <property type="match status" value="1"/>
</dbReference>
<dbReference type="InterPro" id="IPR029062">
    <property type="entry name" value="Class_I_gatase-like"/>
</dbReference>
<comment type="caution">
    <text evidence="4">The sequence shown here is derived from an EMBL/GenBank/DDBJ whole genome shotgun (WGS) entry which is preliminary data.</text>
</comment>
<keyword evidence="2" id="KW-0133">Cell shape</keyword>
<evidence type="ECO:0000313" key="5">
    <source>
        <dbReference type="Proteomes" id="UP000602284"/>
    </source>
</evidence>
<keyword evidence="2" id="KW-0573">Peptidoglycan synthesis</keyword>
<proteinExistence type="inferred from homology"/>
<evidence type="ECO:0000313" key="4">
    <source>
        <dbReference type="EMBL" id="MBL0388193.1"/>
    </source>
</evidence>
<keyword evidence="1 2" id="KW-0315">Glutamine amidotransferase</keyword>
<feature type="active site" evidence="2">
    <location>
        <position position="202"/>
    </location>
</feature>
<comment type="pathway">
    <text evidence="2">Cell wall biogenesis; peptidoglycan biosynthesis.</text>
</comment>
<feature type="domain" description="CobB/CobQ-like glutamine amidotransferase" evidence="3">
    <location>
        <begin position="13"/>
        <end position="209"/>
    </location>
</feature>
<comment type="function">
    <text evidence="2">The lipid II isoglutaminyl synthase complex catalyzes the formation of alpha-D-isoglutamine in the cell wall lipid II stem peptide. The GatD subunit catalyzes the hydrolysis of glutamine to glutamate and ammonia. The resulting ammonia molecule is channeled to the active site of MurT.</text>
</comment>
<keyword evidence="2" id="KW-0436">Ligase</keyword>
<gene>
    <name evidence="2" type="primary">gatD</name>
    <name evidence="4" type="ORF">JJB07_16385</name>
</gene>
<comment type="catalytic activity">
    <reaction evidence="2">
        <text>L-glutamine + H2O = L-glutamate + NH4(+)</text>
        <dbReference type="Rhea" id="RHEA:15889"/>
        <dbReference type="ChEBI" id="CHEBI:15377"/>
        <dbReference type="ChEBI" id="CHEBI:28938"/>
        <dbReference type="ChEBI" id="CHEBI:29985"/>
        <dbReference type="ChEBI" id="CHEBI:58359"/>
        <dbReference type="EC" id="3.5.1.2"/>
    </reaction>
</comment>
<evidence type="ECO:0000256" key="1">
    <source>
        <dbReference type="ARBA" id="ARBA00022962"/>
    </source>
</evidence>
<sequence length="253" mass="27971">MSWTKGGAKLQLKIGHLYPDLLDLYSDRGNVIILEKRAHWRGLQVTVDQISVGHEPRLADYDILVMGGGMDREQGIVAEDLQQRRENLQEAVDAGTVIVAICGGYQLLGHYFETSTGQRIPGLGILDIVTVGAKVRMVGNVVGEMDIAGVKHNIIGYENHSGKTMLGPNATPMMRVIKGYGNSGEDKFEGVRQGNIFGTYLHGPLLAKNPILADHMIELALRRRDLSVHLDILNDDLEHRTNAKLYKRLVEAK</sequence>
<dbReference type="Proteomes" id="UP000602284">
    <property type="component" value="Unassembled WGS sequence"/>
</dbReference>
<comment type="catalytic activity">
    <reaction evidence="2">
        <text>beta-D-GlcNAc-(1-&gt;4)-Mur2Ac(oyl-L-Ala-gamma-D-Glu-L-Lys-D-Ala-D-Ala)-di-trans,octa-cis-undecaprenyl diphosphate + L-glutamine + ATP + H2O = beta-D-GlcNAc-(1-&gt;4)-Mur2Ac(oyl-L-Ala-D-isoglutaminyl-L-Lys-D-Ala-D-Ala)-di-trans,octa-cis-undecaprenyl diphosphate + L-glutamate + ADP + phosphate + H(+)</text>
        <dbReference type="Rhea" id="RHEA:57928"/>
        <dbReference type="ChEBI" id="CHEBI:15377"/>
        <dbReference type="ChEBI" id="CHEBI:15378"/>
        <dbReference type="ChEBI" id="CHEBI:29985"/>
        <dbReference type="ChEBI" id="CHEBI:30616"/>
        <dbReference type="ChEBI" id="CHEBI:43474"/>
        <dbReference type="ChEBI" id="CHEBI:58359"/>
        <dbReference type="ChEBI" id="CHEBI:60033"/>
        <dbReference type="ChEBI" id="CHEBI:62233"/>
        <dbReference type="ChEBI" id="CHEBI:456216"/>
        <dbReference type="EC" id="6.3.5.13"/>
    </reaction>
</comment>
<dbReference type="Gene3D" id="3.40.50.880">
    <property type="match status" value="1"/>
</dbReference>
<accession>A0ABS1JD35</accession>
<feature type="binding site" evidence="2">
    <location>
        <position position="136"/>
    </location>
    <ligand>
        <name>substrate</name>
    </ligand>
</feature>
<evidence type="ECO:0000259" key="3">
    <source>
        <dbReference type="Pfam" id="PF07685"/>
    </source>
</evidence>
<dbReference type="InterPro" id="IPR033949">
    <property type="entry name" value="CobQ_GATase1"/>
</dbReference>